<accession>A0A4R4DRM1</accession>
<keyword evidence="2" id="KW-1185">Reference proteome</keyword>
<name>A0A4R4DRM1_9BACT</name>
<dbReference type="AlphaFoldDB" id="A0A4R4DRM1"/>
<comment type="caution">
    <text evidence="1">The sequence shown here is derived from an EMBL/GenBank/DDBJ whole genome shotgun (WGS) entry which is preliminary data.</text>
</comment>
<sequence>MNDGKKNEAANGPDAGKKKYKFKIENEVHEWPKQHITGAEVRAVPPGIPENMDLFVKEKGKVGRLVKADDSFDLDESSGIDKFYSQESKSTPGKA</sequence>
<organism evidence="1 2">
    <name type="scientific">Flaviaesturariibacter aridisoli</name>
    <dbReference type="NCBI Taxonomy" id="2545761"/>
    <lineage>
        <taxon>Bacteria</taxon>
        <taxon>Pseudomonadati</taxon>
        <taxon>Bacteroidota</taxon>
        <taxon>Chitinophagia</taxon>
        <taxon>Chitinophagales</taxon>
        <taxon>Chitinophagaceae</taxon>
        <taxon>Flaviaestuariibacter</taxon>
    </lineage>
</organism>
<dbReference type="RefSeq" id="WP_131854311.1">
    <property type="nucleotide sequence ID" value="NZ_SKFH01000055.1"/>
</dbReference>
<evidence type="ECO:0000313" key="1">
    <source>
        <dbReference type="EMBL" id="TCZ65032.1"/>
    </source>
</evidence>
<dbReference type="EMBL" id="SKFH01000055">
    <property type="protein sequence ID" value="TCZ65032.1"/>
    <property type="molecule type" value="Genomic_DNA"/>
</dbReference>
<dbReference type="OrthoDB" id="7445930at2"/>
<proteinExistence type="predicted"/>
<reference evidence="1 2" key="1">
    <citation type="submission" date="2019-03" db="EMBL/GenBank/DDBJ databases">
        <authorList>
            <person name="Kim M.K.M."/>
        </authorList>
    </citation>
    <scope>NUCLEOTIDE SEQUENCE [LARGE SCALE GENOMIC DNA]</scope>
    <source>
        <strain evidence="1 2">17J68-15</strain>
    </source>
</reference>
<evidence type="ECO:0000313" key="2">
    <source>
        <dbReference type="Proteomes" id="UP000295164"/>
    </source>
</evidence>
<gene>
    <name evidence="1" type="ORF">E0486_17850</name>
</gene>
<evidence type="ECO:0008006" key="3">
    <source>
        <dbReference type="Google" id="ProtNLM"/>
    </source>
</evidence>
<dbReference type="Proteomes" id="UP000295164">
    <property type="component" value="Unassembled WGS sequence"/>
</dbReference>
<protein>
    <recommendedName>
        <fullName evidence="3">Multi-ubiquitin domain-containing protein</fullName>
    </recommendedName>
</protein>